<dbReference type="GO" id="GO:0030313">
    <property type="term" value="C:cell envelope"/>
    <property type="evidence" value="ECO:0007669"/>
    <property type="project" value="UniProtKB-SubCell"/>
</dbReference>
<keyword evidence="8" id="KW-0460">Magnesium</keyword>
<evidence type="ECO:0000256" key="6">
    <source>
        <dbReference type="ARBA" id="ARBA00022723"/>
    </source>
</evidence>
<feature type="binding site" evidence="8">
    <location>
        <position position="612"/>
    </location>
    <ligand>
        <name>Fe cation</name>
        <dbReference type="ChEBI" id="CHEBI:24875"/>
    </ligand>
</feature>
<sequence>MKHVVVDPVTRIEGHLRVEMQVDEASGKVTDSISSGTAWRGLELILHDRDPRDAWAYIQRICGVCTTAHALACVRAVEDALGIKIPKNGNYIRNIMAASLTVQDHIVHFYHLHALDWVSPVAALSANPEATANLQNAVLKTYKLPFSGPAGTVTEAFRKEVPRATPSYFKGIQDKVKAIVESGQLGIFSAQWWDHPDYNLLPPEVHLMAVAHYVEMLDKQRELVTPHVVFGGKNPHPHYVVGGMPCSISMDDGNSPINTARLDIVDRAVNLARTLVNEYYLPDLLAIGHIYVQKGMTDGGGLAKERVMAFGQFPLETTSTTQDGTFFKNLLIRSNGVVENFGQGVMKAKFTEITGDDLKNPEVFGEAVTHAWYEYEGKDGDAQPRHPWEGQTKAKYTGPKVGTPTDWKELNEKGKYSWLKTPLWHMKMCEVGPLAHYIIIYTKAKQGLLPDMTWAEKMMVDQIEAVSKVLGLAPEVWLPTMVGRTAARALDCQLNAEVEKFFFDKLIENIKSGDTQVASMDKWDPSTWPKRAVGVGLYEAPRGGLSHWITIENGKISNYQCVVPTTWNACPRDDKAGHGAYELAMMDTKVKIADKPLEIVKVIRSFDPCMACATHLFNEKGEKINVVTTDPYGGMHVDA</sequence>
<dbReference type="InterPro" id="IPR001501">
    <property type="entry name" value="Ni-dep_hyd_lsu"/>
</dbReference>
<evidence type="ECO:0000256" key="9">
    <source>
        <dbReference type="RuleBase" id="RU003896"/>
    </source>
</evidence>
<dbReference type="FunFam" id="1.10.645.10:FF:000002">
    <property type="entry name" value="Hydrogenase 2 large subunit"/>
    <property type="match status" value="1"/>
</dbReference>
<evidence type="ECO:0000256" key="2">
    <source>
        <dbReference type="ARBA" id="ARBA00004196"/>
    </source>
</evidence>
<dbReference type="PROSITE" id="PS00507">
    <property type="entry name" value="NI_HGENASE_L_1"/>
    <property type="match status" value="1"/>
</dbReference>
<dbReference type="PROSITE" id="PS00508">
    <property type="entry name" value="NI_HGENASE_L_2"/>
    <property type="match status" value="1"/>
</dbReference>
<dbReference type="PANTHER" id="PTHR42958:SF2">
    <property type="entry name" value="UPTAKE HYDROGENASE LARGE SUBUNIT"/>
    <property type="match status" value="1"/>
</dbReference>
<dbReference type="STRING" id="1123243.SAMN02745190_02487"/>
<dbReference type="OrthoDB" id="9761717at2"/>
<name>A0A1M5B1C2_9FIRM</name>
<evidence type="ECO:0000256" key="5">
    <source>
        <dbReference type="ARBA" id="ARBA00022596"/>
    </source>
</evidence>
<dbReference type="InterPro" id="IPR029014">
    <property type="entry name" value="NiFe-Hase_large"/>
</dbReference>
<keyword evidence="7 9" id="KW-0560">Oxidoreductase</keyword>
<accession>A0A1M5B1C2</accession>
<dbReference type="AlphaFoldDB" id="A0A1M5B1C2"/>
<comment type="similarity">
    <text evidence="3 9">Belongs to the [NiFe]/[NiFeSe] hydrogenase large subunit family.</text>
</comment>
<evidence type="ECO:0000256" key="1">
    <source>
        <dbReference type="ARBA" id="ARBA00001967"/>
    </source>
</evidence>
<comment type="subcellular location">
    <subcellularLocation>
        <location evidence="2">Cell envelope</location>
    </subcellularLocation>
</comment>
<gene>
    <name evidence="10" type="ORF">SAMN02745190_02487</name>
</gene>
<keyword evidence="11" id="KW-1185">Reference proteome</keyword>
<dbReference type="SUPFAM" id="SSF56762">
    <property type="entry name" value="HydB/Nqo4-like"/>
    <property type="match status" value="1"/>
</dbReference>
<evidence type="ECO:0000256" key="4">
    <source>
        <dbReference type="ARBA" id="ARBA00011771"/>
    </source>
</evidence>
<keyword evidence="6 8" id="KW-0479">Metal-binding</keyword>
<dbReference type="GO" id="GO:0016151">
    <property type="term" value="F:nickel cation binding"/>
    <property type="evidence" value="ECO:0007669"/>
    <property type="project" value="InterPro"/>
</dbReference>
<dbReference type="PANTHER" id="PTHR42958">
    <property type="entry name" value="HYDROGENASE-2 LARGE CHAIN"/>
    <property type="match status" value="1"/>
</dbReference>
<dbReference type="Pfam" id="PF00374">
    <property type="entry name" value="NiFeSe_Hases"/>
    <property type="match status" value="1"/>
</dbReference>
<keyword evidence="5 8" id="KW-0533">Nickel</keyword>
<dbReference type="GO" id="GO:0008901">
    <property type="term" value="F:ferredoxin hydrogenase activity"/>
    <property type="evidence" value="ECO:0007669"/>
    <property type="project" value="InterPro"/>
</dbReference>
<evidence type="ECO:0000313" key="10">
    <source>
        <dbReference type="EMBL" id="SHF36278.1"/>
    </source>
</evidence>
<comment type="cofactor">
    <cofactor evidence="1 8">
        <name>Ni(2+)</name>
        <dbReference type="ChEBI" id="CHEBI:49786"/>
    </cofactor>
</comment>
<dbReference type="EMBL" id="FQUG01000016">
    <property type="protein sequence ID" value="SHF36278.1"/>
    <property type="molecule type" value="Genomic_DNA"/>
</dbReference>
<dbReference type="InterPro" id="IPR050867">
    <property type="entry name" value="NiFe/NiFeSe_hydrgnase_LSU"/>
</dbReference>
<evidence type="ECO:0000256" key="7">
    <source>
        <dbReference type="ARBA" id="ARBA00023002"/>
    </source>
</evidence>
<feature type="binding site" evidence="8">
    <location>
        <position position="62"/>
    </location>
    <ligand>
        <name>Mg(2+)</name>
        <dbReference type="ChEBI" id="CHEBI:18420"/>
    </ligand>
</feature>
<comment type="cofactor">
    <cofactor evidence="8">
        <name>Fe cation</name>
        <dbReference type="ChEBI" id="CHEBI:24875"/>
    </cofactor>
</comment>
<feature type="binding site" evidence="8">
    <location>
        <position position="65"/>
    </location>
    <ligand>
        <name>Fe cation</name>
        <dbReference type="ChEBI" id="CHEBI:24875"/>
    </ligand>
</feature>
<organism evidence="10 11">
    <name type="scientific">Schwartzia succinivorans DSM 10502</name>
    <dbReference type="NCBI Taxonomy" id="1123243"/>
    <lineage>
        <taxon>Bacteria</taxon>
        <taxon>Bacillati</taxon>
        <taxon>Bacillota</taxon>
        <taxon>Negativicutes</taxon>
        <taxon>Selenomonadales</taxon>
        <taxon>Selenomonadaceae</taxon>
        <taxon>Schwartzia</taxon>
    </lineage>
</organism>
<dbReference type="Gene3D" id="1.10.645.10">
    <property type="entry name" value="Cytochrome-c3 Hydrogenase, chain B"/>
    <property type="match status" value="1"/>
</dbReference>
<feature type="binding site" evidence="8">
    <location>
        <position position="43"/>
    </location>
    <ligand>
        <name>Mg(2+)</name>
        <dbReference type="ChEBI" id="CHEBI:18420"/>
    </ligand>
</feature>
<keyword evidence="8" id="KW-0408">Iron</keyword>
<dbReference type="RefSeq" id="WP_072936567.1">
    <property type="nucleotide sequence ID" value="NZ_FQUG01000016.1"/>
</dbReference>
<evidence type="ECO:0000256" key="8">
    <source>
        <dbReference type="PIRSR" id="PIRSR601501-1"/>
    </source>
</evidence>
<protein>
    <submittedName>
        <fullName evidence="10">Hydrogenase large subunit</fullName>
    </submittedName>
</protein>
<feature type="binding site" evidence="8">
    <location>
        <position position="609"/>
    </location>
    <ligand>
        <name>Ni(2+)</name>
        <dbReference type="ChEBI" id="CHEBI:49786"/>
    </ligand>
</feature>
<dbReference type="InterPro" id="IPR018194">
    <property type="entry name" value="Ni-dep_hyd_lsu_Ni_BS"/>
</dbReference>
<evidence type="ECO:0000313" key="11">
    <source>
        <dbReference type="Proteomes" id="UP000184404"/>
    </source>
</evidence>
<dbReference type="Proteomes" id="UP000184404">
    <property type="component" value="Unassembled WGS sequence"/>
</dbReference>
<proteinExistence type="inferred from homology"/>
<reference evidence="10 11" key="1">
    <citation type="submission" date="2016-11" db="EMBL/GenBank/DDBJ databases">
        <authorList>
            <person name="Jaros S."/>
            <person name="Januszkiewicz K."/>
            <person name="Wedrychowicz H."/>
        </authorList>
    </citation>
    <scope>NUCLEOTIDE SEQUENCE [LARGE SCALE GENOMIC DNA]</scope>
    <source>
        <strain evidence="10 11">DSM 10502</strain>
    </source>
</reference>
<evidence type="ECO:0000256" key="3">
    <source>
        <dbReference type="ARBA" id="ARBA00009292"/>
    </source>
</evidence>
<feature type="binding site" evidence="8">
    <location>
        <position position="65"/>
    </location>
    <ligand>
        <name>Ni(2+)</name>
        <dbReference type="ChEBI" id="CHEBI:49786"/>
    </ligand>
</feature>
<comment type="subunit">
    <text evidence="4">Heterodimer of a large and a small subunit.</text>
</comment>
<feature type="binding site" evidence="8">
    <location>
        <position position="615"/>
    </location>
    <ligand>
        <name>Mg(2+)</name>
        <dbReference type="ChEBI" id="CHEBI:18420"/>
    </ligand>
</feature>